<proteinExistence type="predicted"/>
<feature type="region of interest" description="Disordered" evidence="1">
    <location>
        <begin position="1"/>
        <end position="105"/>
    </location>
</feature>
<reference evidence="2" key="1">
    <citation type="submission" date="2015-07" db="EMBL/GenBank/DDBJ databases">
        <title>Transcriptome Assembly of Anthurium amnicola.</title>
        <authorList>
            <person name="Suzuki J."/>
        </authorList>
    </citation>
    <scope>NUCLEOTIDE SEQUENCE</scope>
</reference>
<feature type="compositionally biased region" description="Low complexity" evidence="1">
    <location>
        <begin position="47"/>
        <end position="62"/>
    </location>
</feature>
<protein>
    <submittedName>
        <fullName evidence="2">Ribonuclease Z</fullName>
    </submittedName>
</protein>
<organism evidence="2">
    <name type="scientific">Anthurium amnicola</name>
    <dbReference type="NCBI Taxonomy" id="1678845"/>
    <lineage>
        <taxon>Eukaryota</taxon>
        <taxon>Viridiplantae</taxon>
        <taxon>Streptophyta</taxon>
        <taxon>Embryophyta</taxon>
        <taxon>Tracheophyta</taxon>
        <taxon>Spermatophyta</taxon>
        <taxon>Magnoliopsida</taxon>
        <taxon>Liliopsida</taxon>
        <taxon>Araceae</taxon>
        <taxon>Pothoideae</taxon>
        <taxon>Potheae</taxon>
        <taxon>Anthurium</taxon>
    </lineage>
</organism>
<evidence type="ECO:0000256" key="1">
    <source>
        <dbReference type="SAM" id="MobiDB-lite"/>
    </source>
</evidence>
<evidence type="ECO:0000313" key="2">
    <source>
        <dbReference type="EMBL" id="JAT63429.1"/>
    </source>
</evidence>
<gene>
    <name evidence="2" type="primary">rnz_2</name>
    <name evidence="2" type="ORF">g.109281</name>
</gene>
<feature type="non-terminal residue" evidence="2">
    <location>
        <position position="1"/>
    </location>
</feature>
<name>A0A1D1Z966_9ARAE</name>
<accession>A0A1D1Z966</accession>
<dbReference type="EMBL" id="GDJX01004507">
    <property type="protein sequence ID" value="JAT63429.1"/>
    <property type="molecule type" value="Transcribed_RNA"/>
</dbReference>
<dbReference type="AlphaFoldDB" id="A0A1D1Z966"/>
<feature type="compositionally biased region" description="Basic residues" evidence="1">
    <location>
        <begin position="20"/>
        <end position="34"/>
    </location>
</feature>
<sequence length="105" mass="10777">SRPLRLLCNRWPRENAQRASGRRYGHQACAHRRAHREEAGSGRRWLAQRSGAALAAAGSSDGSRGGAGGGRPAVRVQPGRTQAPAGLGPSSGGRRTAVGATEAGG</sequence>